<proteinExistence type="predicted"/>
<gene>
    <name evidence="1" type="ORF">P3T76_013291</name>
</gene>
<sequence>MGYAVTNNPCEMLNALLKKYTGRRRYYMQRLLKISQKVVHDAKILQPTRENSMLQPTTTVVKASNSMVATGRLVV</sequence>
<keyword evidence="2" id="KW-1185">Reference proteome</keyword>
<dbReference type="EMBL" id="JASMQC010000035">
    <property type="protein sequence ID" value="KAK1931102.1"/>
    <property type="molecule type" value="Genomic_DNA"/>
</dbReference>
<dbReference type="Proteomes" id="UP001259832">
    <property type="component" value="Unassembled WGS sequence"/>
</dbReference>
<evidence type="ECO:0000313" key="1">
    <source>
        <dbReference type="EMBL" id="KAK1931102.1"/>
    </source>
</evidence>
<accession>A0AAD9LD24</accession>
<dbReference type="AlphaFoldDB" id="A0AAD9LD24"/>
<evidence type="ECO:0000313" key="2">
    <source>
        <dbReference type="Proteomes" id="UP001259832"/>
    </source>
</evidence>
<reference evidence="1" key="1">
    <citation type="submission" date="2023-08" db="EMBL/GenBank/DDBJ databases">
        <title>Reference Genome Resource for the Citrus Pathogen Phytophthora citrophthora.</title>
        <authorList>
            <person name="Moller H."/>
            <person name="Coetzee B."/>
            <person name="Rose L.J."/>
            <person name="Van Niekerk J.M."/>
        </authorList>
    </citation>
    <scope>NUCLEOTIDE SEQUENCE</scope>
    <source>
        <strain evidence="1">STE-U-9442</strain>
    </source>
</reference>
<protein>
    <submittedName>
        <fullName evidence="1">Uncharacterized protein</fullName>
    </submittedName>
</protein>
<name>A0AAD9LD24_9STRA</name>
<comment type="caution">
    <text evidence="1">The sequence shown here is derived from an EMBL/GenBank/DDBJ whole genome shotgun (WGS) entry which is preliminary data.</text>
</comment>
<organism evidence="1 2">
    <name type="scientific">Phytophthora citrophthora</name>
    <dbReference type="NCBI Taxonomy" id="4793"/>
    <lineage>
        <taxon>Eukaryota</taxon>
        <taxon>Sar</taxon>
        <taxon>Stramenopiles</taxon>
        <taxon>Oomycota</taxon>
        <taxon>Peronosporomycetes</taxon>
        <taxon>Peronosporales</taxon>
        <taxon>Peronosporaceae</taxon>
        <taxon>Phytophthora</taxon>
    </lineage>
</organism>